<organism evidence="1 2">
    <name type="scientific">Massilia oculi</name>
    <dbReference type="NCBI Taxonomy" id="945844"/>
    <lineage>
        <taxon>Bacteria</taxon>
        <taxon>Pseudomonadati</taxon>
        <taxon>Pseudomonadota</taxon>
        <taxon>Betaproteobacteria</taxon>
        <taxon>Burkholderiales</taxon>
        <taxon>Oxalobacteraceae</taxon>
        <taxon>Telluria group</taxon>
        <taxon>Massilia</taxon>
    </lineage>
</organism>
<gene>
    <name evidence="1" type="ORF">DIR46_01585</name>
</gene>
<dbReference type="OrthoDB" id="9157069at2"/>
<keyword evidence="2" id="KW-1185">Reference proteome</keyword>
<reference evidence="1 2" key="1">
    <citation type="submission" date="2018-05" db="EMBL/GenBank/DDBJ databases">
        <title>Complete genome sequence of Massilia oculi sp. nov. CCUG 43427T (=DSM 26321T), the type strain of M. oculi, and comparison with genome sequences of other Massilia strains.</title>
        <authorList>
            <person name="Zhu B."/>
        </authorList>
    </citation>
    <scope>NUCLEOTIDE SEQUENCE [LARGE SCALE GENOMIC DNA]</scope>
    <source>
        <strain evidence="1 2">CCUG 43427</strain>
    </source>
</reference>
<name>A0A2S2DD44_9BURK</name>
<dbReference type="EMBL" id="CP029343">
    <property type="protein sequence ID" value="AWL03271.1"/>
    <property type="molecule type" value="Genomic_DNA"/>
</dbReference>
<evidence type="ECO:0000313" key="1">
    <source>
        <dbReference type="EMBL" id="AWL03271.1"/>
    </source>
</evidence>
<sequence length="59" mass="6726">MVKNAIDCIKPGRTFDAGVVRKVNKIETLRNRLIVAHFAWLLKHNPTSVHAIVHQIIEL</sequence>
<accession>A0A2S2DD44</accession>
<dbReference type="AlphaFoldDB" id="A0A2S2DD44"/>
<protein>
    <submittedName>
        <fullName evidence="1">Uncharacterized protein</fullName>
    </submittedName>
</protein>
<dbReference type="KEGG" id="mtim:DIR46_01585"/>
<dbReference type="Proteomes" id="UP000245820">
    <property type="component" value="Chromosome"/>
</dbReference>
<proteinExistence type="predicted"/>
<evidence type="ECO:0000313" key="2">
    <source>
        <dbReference type="Proteomes" id="UP000245820"/>
    </source>
</evidence>